<protein>
    <submittedName>
        <fullName evidence="1">Uncharacterized protein</fullName>
    </submittedName>
</protein>
<gene>
    <name evidence="1" type="ORF">S01H4_03733</name>
</gene>
<dbReference type="EMBL" id="BART01000941">
    <property type="protein sequence ID" value="GAG59189.1"/>
    <property type="molecule type" value="Genomic_DNA"/>
</dbReference>
<comment type="caution">
    <text evidence="1">The sequence shown here is derived from an EMBL/GenBank/DDBJ whole genome shotgun (WGS) entry which is preliminary data.</text>
</comment>
<name>X0YRX2_9ZZZZ</name>
<accession>X0YRX2</accession>
<dbReference type="AlphaFoldDB" id="X0YRX2"/>
<sequence length="176" mass="19659">MTEKKLFDNLFKVIKGNSGALSANDGVFTEIFDLQIPRGYAARIRKIVWEPQINTEQLDQEYFRMLGACVLDPDDETSVAIPTFTVDHDVCADYSFEMVRYEEDTTPNGISVGYTRRETIDFDEGLDVVTVRNIRVNTMITGSAAGGSAQAQLRAAVYFTYEKVSADLYSKLLGIS</sequence>
<reference evidence="1" key="1">
    <citation type="journal article" date="2014" name="Front. Microbiol.">
        <title>High frequency of phylogenetically diverse reductive dehalogenase-homologous genes in deep subseafloor sedimentary metagenomes.</title>
        <authorList>
            <person name="Kawai M."/>
            <person name="Futagami T."/>
            <person name="Toyoda A."/>
            <person name="Takaki Y."/>
            <person name="Nishi S."/>
            <person name="Hori S."/>
            <person name="Arai W."/>
            <person name="Tsubouchi T."/>
            <person name="Morono Y."/>
            <person name="Uchiyama I."/>
            <person name="Ito T."/>
            <person name="Fujiyama A."/>
            <person name="Inagaki F."/>
            <person name="Takami H."/>
        </authorList>
    </citation>
    <scope>NUCLEOTIDE SEQUENCE</scope>
    <source>
        <strain evidence="1">Expedition CK06-06</strain>
    </source>
</reference>
<proteinExistence type="predicted"/>
<evidence type="ECO:0000313" key="1">
    <source>
        <dbReference type="EMBL" id="GAG59189.1"/>
    </source>
</evidence>
<organism evidence="1">
    <name type="scientific">marine sediment metagenome</name>
    <dbReference type="NCBI Taxonomy" id="412755"/>
    <lineage>
        <taxon>unclassified sequences</taxon>
        <taxon>metagenomes</taxon>
        <taxon>ecological metagenomes</taxon>
    </lineage>
</organism>